<accession>A0A852ZPZ0</accession>
<proteinExistence type="predicted"/>
<feature type="region of interest" description="Disordered" evidence="1">
    <location>
        <begin position="1"/>
        <end position="182"/>
    </location>
</feature>
<feature type="compositionally biased region" description="Polar residues" evidence="1">
    <location>
        <begin position="172"/>
        <end position="182"/>
    </location>
</feature>
<feature type="compositionally biased region" description="Low complexity" evidence="1">
    <location>
        <begin position="85"/>
        <end position="96"/>
    </location>
</feature>
<sequence>MSNSTDTEGSRSEERSATPVYDALVAEKGVPHLPPIDVEMTPWYPERALTERLQQRAAAAPQPAPQGMRPHGPAAPGHPAPGAPAGPRSAGPTGQPGIPGPRRPGDDRPGGPRRPLGAQPQRTPAAGPAPRPAGGPATGGADRGEPRRRPLGTGVDGAPNGQRAAGPDDSDLTSTRPFQVAF</sequence>
<dbReference type="RefSeq" id="WP_179813332.1">
    <property type="nucleotide sequence ID" value="NZ_JACBZD010000001.1"/>
</dbReference>
<feature type="compositionally biased region" description="Low complexity" evidence="1">
    <location>
        <begin position="55"/>
        <end position="75"/>
    </location>
</feature>
<dbReference type="EMBL" id="JACBZD010000001">
    <property type="protein sequence ID" value="NYI04439.1"/>
    <property type="molecule type" value="Genomic_DNA"/>
</dbReference>
<reference evidence="2 3" key="1">
    <citation type="submission" date="2020-07" db="EMBL/GenBank/DDBJ databases">
        <title>Sequencing the genomes of 1000 actinobacteria strains.</title>
        <authorList>
            <person name="Klenk H.-P."/>
        </authorList>
    </citation>
    <scope>NUCLEOTIDE SEQUENCE [LARGE SCALE GENOMIC DNA]</scope>
    <source>
        <strain evidence="2 3">DSM 42178</strain>
    </source>
</reference>
<evidence type="ECO:0000313" key="3">
    <source>
        <dbReference type="Proteomes" id="UP000567795"/>
    </source>
</evidence>
<comment type="caution">
    <text evidence="2">The sequence shown here is derived from an EMBL/GenBank/DDBJ whole genome shotgun (WGS) entry which is preliminary data.</text>
</comment>
<protein>
    <submittedName>
        <fullName evidence="2">Uncharacterized protein</fullName>
    </submittedName>
</protein>
<name>A0A852ZPZ0_9ACTN</name>
<organism evidence="2 3">
    <name type="scientific">Allostreptomyces psammosilenae</name>
    <dbReference type="NCBI Taxonomy" id="1892865"/>
    <lineage>
        <taxon>Bacteria</taxon>
        <taxon>Bacillati</taxon>
        <taxon>Actinomycetota</taxon>
        <taxon>Actinomycetes</taxon>
        <taxon>Kitasatosporales</taxon>
        <taxon>Streptomycetaceae</taxon>
        <taxon>Allostreptomyces</taxon>
    </lineage>
</organism>
<evidence type="ECO:0000256" key="1">
    <source>
        <dbReference type="SAM" id="MobiDB-lite"/>
    </source>
</evidence>
<feature type="compositionally biased region" description="Low complexity" evidence="1">
    <location>
        <begin position="113"/>
        <end position="126"/>
    </location>
</feature>
<dbReference type="Proteomes" id="UP000567795">
    <property type="component" value="Unassembled WGS sequence"/>
</dbReference>
<dbReference type="AlphaFoldDB" id="A0A852ZPZ0"/>
<evidence type="ECO:0000313" key="2">
    <source>
        <dbReference type="EMBL" id="NYI04439.1"/>
    </source>
</evidence>
<gene>
    <name evidence="2" type="ORF">FHU37_001382</name>
</gene>
<keyword evidence="3" id="KW-1185">Reference proteome</keyword>